<dbReference type="InterPro" id="IPR011032">
    <property type="entry name" value="GroES-like_sf"/>
</dbReference>
<dbReference type="NCBIfam" id="TIGR02817">
    <property type="entry name" value="adh_fam_1"/>
    <property type="match status" value="1"/>
</dbReference>
<dbReference type="InterPro" id="IPR036291">
    <property type="entry name" value="NAD(P)-bd_dom_sf"/>
</dbReference>
<evidence type="ECO:0000313" key="4">
    <source>
        <dbReference type="EMBL" id="MFC4902804.1"/>
    </source>
</evidence>
<dbReference type="InterPro" id="IPR051603">
    <property type="entry name" value="Zinc-ADH_QOR/CCCR"/>
</dbReference>
<evidence type="ECO:0000313" key="5">
    <source>
        <dbReference type="Proteomes" id="UP001595797"/>
    </source>
</evidence>
<dbReference type="Gene3D" id="3.40.50.720">
    <property type="entry name" value="NAD(P)-binding Rossmann-like Domain"/>
    <property type="match status" value="1"/>
</dbReference>
<proteinExistence type="inferred from homology"/>
<reference evidence="5" key="1">
    <citation type="journal article" date="2019" name="Int. J. Syst. Evol. Microbiol.">
        <title>The Global Catalogue of Microorganisms (GCM) 10K type strain sequencing project: providing services to taxonomists for standard genome sequencing and annotation.</title>
        <authorList>
            <consortium name="The Broad Institute Genomics Platform"/>
            <consortium name="The Broad Institute Genome Sequencing Center for Infectious Disease"/>
            <person name="Wu L."/>
            <person name="Ma J."/>
        </authorList>
    </citation>
    <scope>NUCLEOTIDE SEQUENCE [LARGE SCALE GENOMIC DNA]</scope>
    <source>
        <strain evidence="5">CGMCC 4.6946</strain>
    </source>
</reference>
<organism evidence="4 5">
    <name type="scientific">Kocuria oceani</name>
    <dbReference type="NCBI Taxonomy" id="988827"/>
    <lineage>
        <taxon>Bacteria</taxon>
        <taxon>Bacillati</taxon>
        <taxon>Actinomycetota</taxon>
        <taxon>Actinomycetes</taxon>
        <taxon>Micrococcales</taxon>
        <taxon>Micrococcaceae</taxon>
        <taxon>Kocuria</taxon>
    </lineage>
</organism>
<dbReference type="Pfam" id="PF08240">
    <property type="entry name" value="ADH_N"/>
    <property type="match status" value="1"/>
</dbReference>
<accession>A0ABV9TGV5</accession>
<keyword evidence="2" id="KW-0560">Oxidoreductase</keyword>
<evidence type="ECO:0000256" key="1">
    <source>
        <dbReference type="ARBA" id="ARBA00022857"/>
    </source>
</evidence>
<dbReference type="InterPro" id="IPR013154">
    <property type="entry name" value="ADH-like_N"/>
</dbReference>
<gene>
    <name evidence="4" type="ORF">ACFPCS_04400</name>
</gene>
<keyword evidence="5" id="KW-1185">Reference proteome</keyword>
<dbReference type="InterPro" id="IPR014182">
    <property type="entry name" value="ADH_Zn_typ-1"/>
</dbReference>
<dbReference type="EMBL" id="JBHSIW010000007">
    <property type="protein sequence ID" value="MFC4902804.1"/>
    <property type="molecule type" value="Genomic_DNA"/>
</dbReference>
<protein>
    <recommendedName>
        <fullName evidence="2">Zinc-type alcohol dehydrogenase-like protein</fullName>
    </recommendedName>
</protein>
<dbReference type="PANTHER" id="PTHR44154">
    <property type="entry name" value="QUINONE OXIDOREDUCTASE"/>
    <property type="match status" value="1"/>
</dbReference>
<dbReference type="CDD" id="cd08252">
    <property type="entry name" value="AL_MDR"/>
    <property type="match status" value="1"/>
</dbReference>
<feature type="domain" description="Enoyl reductase (ER)" evidence="3">
    <location>
        <begin position="20"/>
        <end position="336"/>
    </location>
</feature>
<dbReference type="Proteomes" id="UP001595797">
    <property type="component" value="Unassembled WGS sequence"/>
</dbReference>
<keyword evidence="1" id="KW-0521">NADP</keyword>
<dbReference type="RefSeq" id="WP_277549637.1">
    <property type="nucleotide sequence ID" value="NZ_JARAMH010000001.1"/>
</dbReference>
<comment type="caution">
    <text evidence="4">The sequence shown here is derived from an EMBL/GenBank/DDBJ whole genome shotgun (WGS) entry which is preliminary data.</text>
</comment>
<sequence>MTSPQPAVTTTTAYLAQAGRELDDPGAFLTSTVTIPDLRPHDLLVRVHAVSVNPVDIKSRDAMSSGTRQLGWDASGVVEAVGSAVTRFTVEDEVWYAGDITRPGTNADLHAVDERIVGHKPTTLEHPAAAALPLTAITAWESLFDRFRLTADSTGTLLVVGAPGGVGSILIQLAKKFTGLTVIATAARPETREWVVSLGADHVVDHRNLTEETQDLVPEGVDYVFTAHSAGNVQAFAEITKPFAQITAIDDPDALDLLPLKAKSITWHWELMFTRSMFATSDMIEQGNLLDEVARLVDDGTVRSTVTTVIPGLDAEGLRAAHQLVAAGTAIGKIVVSRHRD</sequence>
<dbReference type="SUPFAM" id="SSF50129">
    <property type="entry name" value="GroES-like"/>
    <property type="match status" value="1"/>
</dbReference>
<dbReference type="Gene3D" id="3.90.180.10">
    <property type="entry name" value="Medium-chain alcohol dehydrogenases, catalytic domain"/>
    <property type="match status" value="1"/>
</dbReference>
<comment type="similarity">
    <text evidence="2">Belongs to the zinc-containing alcohol dehydrogenase family. Quinone oxidoreductase subfamily.</text>
</comment>
<dbReference type="SUPFAM" id="SSF51735">
    <property type="entry name" value="NAD(P)-binding Rossmann-fold domains"/>
    <property type="match status" value="1"/>
</dbReference>
<keyword evidence="2" id="KW-0479">Metal-binding</keyword>
<dbReference type="Pfam" id="PF13602">
    <property type="entry name" value="ADH_zinc_N_2"/>
    <property type="match status" value="1"/>
</dbReference>
<dbReference type="PANTHER" id="PTHR44154:SF1">
    <property type="entry name" value="QUINONE OXIDOREDUCTASE"/>
    <property type="match status" value="1"/>
</dbReference>
<evidence type="ECO:0000256" key="2">
    <source>
        <dbReference type="RuleBase" id="RU364000"/>
    </source>
</evidence>
<name>A0ABV9TGV5_9MICC</name>
<keyword evidence="2" id="KW-0862">Zinc</keyword>
<dbReference type="InterPro" id="IPR020843">
    <property type="entry name" value="ER"/>
</dbReference>
<evidence type="ECO:0000259" key="3">
    <source>
        <dbReference type="SMART" id="SM00829"/>
    </source>
</evidence>
<dbReference type="SMART" id="SM00829">
    <property type="entry name" value="PKS_ER"/>
    <property type="match status" value="1"/>
</dbReference>